<comment type="caution">
    <text evidence="2">The sequence shown here is derived from an EMBL/GenBank/DDBJ whole genome shotgun (WGS) entry which is preliminary data.</text>
</comment>
<feature type="chain" id="PRO_5017274200" evidence="1">
    <location>
        <begin position="20"/>
        <end position="138"/>
    </location>
</feature>
<accession>A0A399EKK7</accession>
<gene>
    <name evidence="2" type="ORF">Mlute_02412</name>
</gene>
<keyword evidence="1" id="KW-0732">Signal</keyword>
<sequence>MKKLLIPLMSVLALGLATAQGAQPTVSQASVTLVRWVEVLPQMVRWEDLGAGRARQIYQALEGLSYGFTPEEAQAAVEALQQLLPEDLLQQLDQAAAQLTRGEDALLYFSAADFEAGLRALLSGAFAAAENGGVEPGE</sequence>
<evidence type="ECO:0000313" key="3">
    <source>
        <dbReference type="Proteomes" id="UP000265800"/>
    </source>
</evidence>
<name>A0A399EKK7_9DEIN</name>
<proteinExistence type="predicted"/>
<dbReference type="EMBL" id="QWKZ01000100">
    <property type="protein sequence ID" value="RIH82701.1"/>
    <property type="molecule type" value="Genomic_DNA"/>
</dbReference>
<reference evidence="2 3" key="1">
    <citation type="submission" date="2018-08" db="EMBL/GenBank/DDBJ databases">
        <title>Meiothermus luteus KCTC 52599 genome sequencing project.</title>
        <authorList>
            <person name="Da Costa M.S."/>
            <person name="Albuquerque L."/>
            <person name="Raposo P."/>
            <person name="Froufe H.J.C."/>
            <person name="Barroso C.S."/>
            <person name="Egas C."/>
        </authorList>
    </citation>
    <scope>NUCLEOTIDE SEQUENCE [LARGE SCALE GENOMIC DNA]</scope>
    <source>
        <strain evidence="2 3">KCTC 52599</strain>
    </source>
</reference>
<organism evidence="2 3">
    <name type="scientific">Meiothermus luteus</name>
    <dbReference type="NCBI Taxonomy" id="2026184"/>
    <lineage>
        <taxon>Bacteria</taxon>
        <taxon>Thermotogati</taxon>
        <taxon>Deinococcota</taxon>
        <taxon>Deinococci</taxon>
        <taxon>Thermales</taxon>
        <taxon>Thermaceae</taxon>
        <taxon>Meiothermus</taxon>
    </lineage>
</organism>
<dbReference type="RefSeq" id="WP_119360939.1">
    <property type="nucleotide sequence ID" value="NZ_QWKZ01000100.1"/>
</dbReference>
<evidence type="ECO:0000313" key="2">
    <source>
        <dbReference type="EMBL" id="RIH82701.1"/>
    </source>
</evidence>
<dbReference type="Proteomes" id="UP000265800">
    <property type="component" value="Unassembled WGS sequence"/>
</dbReference>
<protein>
    <submittedName>
        <fullName evidence="2">Uncharacterized protein</fullName>
    </submittedName>
</protein>
<evidence type="ECO:0000256" key="1">
    <source>
        <dbReference type="SAM" id="SignalP"/>
    </source>
</evidence>
<feature type="signal peptide" evidence="1">
    <location>
        <begin position="1"/>
        <end position="19"/>
    </location>
</feature>
<dbReference type="AlphaFoldDB" id="A0A399EKK7"/>
<keyword evidence="3" id="KW-1185">Reference proteome</keyword>